<keyword evidence="1 7" id="KW-0963">Cytoplasm</keyword>
<dbReference type="InterPro" id="IPR012094">
    <property type="entry name" value="tRNA_Ile_lys_synt"/>
</dbReference>
<dbReference type="PANTHER" id="PTHR43033">
    <property type="entry name" value="TRNA(ILE)-LYSIDINE SYNTHASE-RELATED"/>
    <property type="match status" value="1"/>
</dbReference>
<comment type="domain">
    <text evidence="7">The N-terminal region contains the highly conserved SGGXDS motif, predicted to be a P-loop motif involved in ATP binding.</text>
</comment>
<dbReference type="RefSeq" id="WP_033508426.1">
    <property type="nucleotide sequence ID" value="NZ_JDTM01000002.1"/>
</dbReference>
<sequence>MAYSSQIRAAVGAVRESLAGVGVGVQDRRFTQHGEHDPLPDAPLVLVACSGGRDSMALAAVARTVCASLGVRCGAVIIDHGLQAGSGRVARETADRCERLGLAPVTLRAVQVRESGSGVEAAARDARYRALAAAAREYDASAVLLAHTRDDQAETVLLGLLRSGGIDAIAGMPPTFDRDGVLFARPFLELGRADTTAICEQLRVAWWDDPTNGEAAEGPLDARYPLRSRIRHDLMPALARFMGGDVSAVLARGARSARHDKEYLDAEAERALADVACFAGTADAVDGADTAGAAGAAGAAEPAGANAVRAGERRERRAALLFDARKLGALHPAIRRRVIAHGLASVGVAGNQRQVEAIERLAVDWHGQGAVNLSGGYSANRQKHVIRVCQDGMHENRGCSGSD</sequence>
<dbReference type="NCBIfam" id="TIGR02432">
    <property type="entry name" value="lysidine_TilS_N"/>
    <property type="match status" value="1"/>
</dbReference>
<name>A0A087D036_9BIFI</name>
<dbReference type="InterPro" id="IPR015262">
    <property type="entry name" value="tRNA_Ile_lys_synt_subst-bd"/>
</dbReference>
<dbReference type="Gene3D" id="3.40.50.620">
    <property type="entry name" value="HUPs"/>
    <property type="match status" value="1"/>
</dbReference>
<feature type="domain" description="tRNA(Ile)-lysidine/2-thiocytidine synthase N-terminal" evidence="8">
    <location>
        <begin position="45"/>
        <end position="214"/>
    </location>
</feature>
<dbReference type="Proteomes" id="UP000029040">
    <property type="component" value="Unassembled WGS sequence"/>
</dbReference>
<comment type="similarity">
    <text evidence="7">Belongs to the tRNA(Ile)-lysidine synthase family.</text>
</comment>
<dbReference type="GO" id="GO:0005737">
    <property type="term" value="C:cytoplasm"/>
    <property type="evidence" value="ECO:0007669"/>
    <property type="project" value="UniProtKB-SubCell"/>
</dbReference>
<feature type="domain" description="tRNA(Ile)-lysidine synthase substrate-binding" evidence="9">
    <location>
        <begin position="324"/>
        <end position="376"/>
    </location>
</feature>
<evidence type="ECO:0000313" key="10">
    <source>
        <dbReference type="EMBL" id="KFI88886.1"/>
    </source>
</evidence>
<organism evidence="10 11">
    <name type="scientific">Bifidobacterium pullorum subsp. saeculare DSM 6531 = LMG 14934</name>
    <dbReference type="NCBI Taxonomy" id="1437611"/>
    <lineage>
        <taxon>Bacteria</taxon>
        <taxon>Bacillati</taxon>
        <taxon>Actinomycetota</taxon>
        <taxon>Actinomycetes</taxon>
        <taxon>Bifidobacteriales</taxon>
        <taxon>Bifidobacteriaceae</taxon>
        <taxon>Bifidobacterium</taxon>
    </lineage>
</organism>
<evidence type="ECO:0000256" key="6">
    <source>
        <dbReference type="ARBA" id="ARBA00048539"/>
    </source>
</evidence>
<comment type="subcellular location">
    <subcellularLocation>
        <location evidence="7">Cytoplasm</location>
    </subcellularLocation>
</comment>
<evidence type="ECO:0000259" key="8">
    <source>
        <dbReference type="Pfam" id="PF01171"/>
    </source>
</evidence>
<dbReference type="InterPro" id="IPR014729">
    <property type="entry name" value="Rossmann-like_a/b/a_fold"/>
</dbReference>
<dbReference type="SUPFAM" id="SSF52402">
    <property type="entry name" value="Adenine nucleotide alpha hydrolases-like"/>
    <property type="match status" value="1"/>
</dbReference>
<dbReference type="GO" id="GO:0006400">
    <property type="term" value="P:tRNA modification"/>
    <property type="evidence" value="ECO:0007669"/>
    <property type="project" value="UniProtKB-UniRule"/>
</dbReference>
<dbReference type="SUPFAM" id="SSF82829">
    <property type="entry name" value="MesJ substrate recognition domain-like"/>
    <property type="match status" value="1"/>
</dbReference>
<dbReference type="PANTHER" id="PTHR43033:SF1">
    <property type="entry name" value="TRNA(ILE)-LYSIDINE SYNTHASE-RELATED"/>
    <property type="match status" value="1"/>
</dbReference>
<keyword evidence="3 7" id="KW-0819">tRNA processing</keyword>
<evidence type="ECO:0000256" key="2">
    <source>
        <dbReference type="ARBA" id="ARBA00022598"/>
    </source>
</evidence>
<keyword evidence="4 7" id="KW-0547">Nucleotide-binding</keyword>
<evidence type="ECO:0000256" key="5">
    <source>
        <dbReference type="ARBA" id="ARBA00022840"/>
    </source>
</evidence>
<evidence type="ECO:0000256" key="3">
    <source>
        <dbReference type="ARBA" id="ARBA00022694"/>
    </source>
</evidence>
<dbReference type="HAMAP" id="MF_01161">
    <property type="entry name" value="tRNA_Ile_lys_synt"/>
    <property type="match status" value="1"/>
</dbReference>
<evidence type="ECO:0000256" key="7">
    <source>
        <dbReference type="HAMAP-Rule" id="MF_01161"/>
    </source>
</evidence>
<dbReference type="Pfam" id="PF09179">
    <property type="entry name" value="TilS"/>
    <property type="match status" value="1"/>
</dbReference>
<reference evidence="10 11" key="1">
    <citation type="submission" date="2014-03" db="EMBL/GenBank/DDBJ databases">
        <title>Genomics of Bifidobacteria.</title>
        <authorList>
            <person name="Ventura M."/>
            <person name="Milani C."/>
            <person name="Lugli G.A."/>
        </authorList>
    </citation>
    <scope>NUCLEOTIDE SEQUENCE [LARGE SCALE GENOMIC DNA]</scope>
    <source>
        <strain evidence="10 11">LMG 14934</strain>
    </source>
</reference>
<dbReference type="EMBL" id="JGZM01000002">
    <property type="protein sequence ID" value="KFI88886.1"/>
    <property type="molecule type" value="Genomic_DNA"/>
</dbReference>
<dbReference type="AlphaFoldDB" id="A0A087D036"/>
<keyword evidence="2 7" id="KW-0436">Ligase</keyword>
<gene>
    <name evidence="7" type="primary">tilS</name>
    <name evidence="10" type="ORF">BSAE_0217</name>
</gene>
<dbReference type="InterPro" id="IPR012795">
    <property type="entry name" value="tRNA_Ile_lys_synt_N"/>
</dbReference>
<keyword evidence="5 7" id="KW-0067">ATP-binding</keyword>
<comment type="caution">
    <text evidence="10">The sequence shown here is derived from an EMBL/GenBank/DDBJ whole genome shotgun (WGS) entry which is preliminary data.</text>
</comment>
<dbReference type="Gene3D" id="1.20.59.20">
    <property type="match status" value="1"/>
</dbReference>
<comment type="function">
    <text evidence="7">Ligates lysine onto the cytidine present at position 34 of the AUA codon-specific tRNA(Ile) that contains the anticodon CAU, in an ATP-dependent manner. Cytidine is converted to lysidine, thus changing the amino acid specificity of the tRNA from methionine to isoleucine.</text>
</comment>
<protein>
    <recommendedName>
        <fullName evidence="7">tRNA(Ile)-lysidine synthase</fullName>
        <ecNumber evidence="7">6.3.4.19</ecNumber>
    </recommendedName>
    <alternativeName>
        <fullName evidence="7">tRNA(Ile)-2-lysyl-cytidine synthase</fullName>
    </alternativeName>
    <alternativeName>
        <fullName evidence="7">tRNA(Ile)-lysidine synthetase</fullName>
    </alternativeName>
</protein>
<dbReference type="GO" id="GO:0032267">
    <property type="term" value="F:tRNA(Ile)-lysidine synthase activity"/>
    <property type="evidence" value="ECO:0007669"/>
    <property type="project" value="UniProtKB-EC"/>
</dbReference>
<evidence type="ECO:0000259" key="9">
    <source>
        <dbReference type="Pfam" id="PF09179"/>
    </source>
</evidence>
<dbReference type="InterPro" id="IPR011063">
    <property type="entry name" value="TilS/TtcA_N"/>
</dbReference>
<dbReference type="EC" id="6.3.4.19" evidence="7"/>
<evidence type="ECO:0000256" key="4">
    <source>
        <dbReference type="ARBA" id="ARBA00022741"/>
    </source>
</evidence>
<proteinExistence type="inferred from homology"/>
<dbReference type="GO" id="GO:0005524">
    <property type="term" value="F:ATP binding"/>
    <property type="evidence" value="ECO:0007669"/>
    <property type="project" value="UniProtKB-UniRule"/>
</dbReference>
<accession>A0A087D036</accession>
<evidence type="ECO:0000313" key="11">
    <source>
        <dbReference type="Proteomes" id="UP000029040"/>
    </source>
</evidence>
<comment type="catalytic activity">
    <reaction evidence="6 7">
        <text>cytidine(34) in tRNA(Ile2) + L-lysine + ATP = lysidine(34) in tRNA(Ile2) + AMP + diphosphate + H(+)</text>
        <dbReference type="Rhea" id="RHEA:43744"/>
        <dbReference type="Rhea" id="RHEA-COMP:10625"/>
        <dbReference type="Rhea" id="RHEA-COMP:10670"/>
        <dbReference type="ChEBI" id="CHEBI:15378"/>
        <dbReference type="ChEBI" id="CHEBI:30616"/>
        <dbReference type="ChEBI" id="CHEBI:32551"/>
        <dbReference type="ChEBI" id="CHEBI:33019"/>
        <dbReference type="ChEBI" id="CHEBI:82748"/>
        <dbReference type="ChEBI" id="CHEBI:83665"/>
        <dbReference type="ChEBI" id="CHEBI:456215"/>
        <dbReference type="EC" id="6.3.4.19"/>
    </reaction>
</comment>
<dbReference type="CDD" id="cd01992">
    <property type="entry name" value="TilS_N"/>
    <property type="match status" value="1"/>
</dbReference>
<feature type="binding site" evidence="7">
    <location>
        <begin position="50"/>
        <end position="55"/>
    </location>
    <ligand>
        <name>ATP</name>
        <dbReference type="ChEBI" id="CHEBI:30616"/>
    </ligand>
</feature>
<evidence type="ECO:0000256" key="1">
    <source>
        <dbReference type="ARBA" id="ARBA00022490"/>
    </source>
</evidence>
<dbReference type="Pfam" id="PF01171">
    <property type="entry name" value="ATP_bind_3"/>
    <property type="match status" value="1"/>
</dbReference>